<evidence type="ECO:0000313" key="1">
    <source>
        <dbReference type="EMBL" id="MCS3709852.1"/>
    </source>
</evidence>
<proteinExistence type="predicted"/>
<dbReference type="EMBL" id="JANUAE010000004">
    <property type="protein sequence ID" value="MCS3709852.1"/>
    <property type="molecule type" value="Genomic_DNA"/>
</dbReference>
<protein>
    <submittedName>
        <fullName evidence="1">Uncharacterized protein</fullName>
    </submittedName>
</protein>
<dbReference type="AlphaFoldDB" id="A0A9X2QBB0"/>
<name>A0A9X2QBB0_9BACT</name>
<dbReference type="RefSeq" id="WP_259123768.1">
    <property type="nucleotide sequence ID" value="NZ_JANTZO010000005.1"/>
</dbReference>
<reference evidence="1" key="1">
    <citation type="submission" date="2022-08" db="EMBL/GenBank/DDBJ databases">
        <title>Genomic Encyclopedia of Type Strains, Phase V (KMG-V): Genome sequencing to study the core and pangenomes of soil and plant-associated prokaryotes.</title>
        <authorList>
            <person name="Whitman W."/>
        </authorList>
    </citation>
    <scope>NUCLEOTIDE SEQUENCE</scope>
    <source>
        <strain evidence="1">SP3049</strain>
    </source>
</reference>
<evidence type="ECO:0000313" key="2">
    <source>
        <dbReference type="Proteomes" id="UP001155057"/>
    </source>
</evidence>
<dbReference type="Proteomes" id="UP001155057">
    <property type="component" value="Unassembled WGS sequence"/>
</dbReference>
<accession>A0A9X2QBB0</accession>
<comment type="caution">
    <text evidence="1">The sequence shown here is derived from an EMBL/GenBank/DDBJ whole genome shotgun (WGS) entry which is preliminary data.</text>
</comment>
<gene>
    <name evidence="1" type="ORF">GGP61_001456</name>
</gene>
<organism evidence="1 2">
    <name type="scientific">Salinibacter ruber</name>
    <dbReference type="NCBI Taxonomy" id="146919"/>
    <lineage>
        <taxon>Bacteria</taxon>
        <taxon>Pseudomonadati</taxon>
        <taxon>Rhodothermota</taxon>
        <taxon>Rhodothermia</taxon>
        <taxon>Rhodothermales</taxon>
        <taxon>Salinibacteraceae</taxon>
        <taxon>Salinibacter</taxon>
    </lineage>
</organism>
<sequence length="172" mass="19738">MSAQAEKDPKAEKKVDERKLQERVAKLMRDQFEEGGGTRDVENAISVRLTEREAKLLGDQVEFSSYENLSEYVRGVSLGWDRSAPIIAKSGVAIHWVRAWMDTMTDEQLEGLFELMEEFFGDRPTYKAMELSREDIIERLDKKLKVVEEHLLYAKEETLEESGHAGLSPSKE</sequence>